<evidence type="ECO:0000256" key="4">
    <source>
        <dbReference type="ARBA" id="ARBA00004496"/>
    </source>
</evidence>
<keyword evidence="11 14" id="KW-0255">Endonuclease</keyword>
<evidence type="ECO:0000256" key="16">
    <source>
        <dbReference type="RuleBase" id="RU003515"/>
    </source>
</evidence>
<dbReference type="Pfam" id="PF01351">
    <property type="entry name" value="RNase_HII"/>
    <property type="match status" value="1"/>
</dbReference>
<dbReference type="NCBIfam" id="NF000596">
    <property type="entry name" value="PRK00015.1-4"/>
    <property type="match status" value="1"/>
</dbReference>
<dbReference type="GO" id="GO:0003723">
    <property type="term" value="F:RNA binding"/>
    <property type="evidence" value="ECO:0007669"/>
    <property type="project" value="UniProtKB-UniRule"/>
</dbReference>
<dbReference type="InterPro" id="IPR022898">
    <property type="entry name" value="RNase_HII"/>
</dbReference>
<dbReference type="RefSeq" id="WP_054772828.1">
    <property type="nucleotide sequence ID" value="NZ_AP019782.1"/>
</dbReference>
<dbReference type="GO" id="GO:0043137">
    <property type="term" value="P:DNA replication, removal of RNA primer"/>
    <property type="evidence" value="ECO:0007669"/>
    <property type="project" value="TreeGrafter"/>
</dbReference>
<comment type="cofactor">
    <cofactor evidence="2">
        <name>Mg(2+)</name>
        <dbReference type="ChEBI" id="CHEBI:18420"/>
    </cofactor>
</comment>
<evidence type="ECO:0000256" key="2">
    <source>
        <dbReference type="ARBA" id="ARBA00001946"/>
    </source>
</evidence>
<comment type="function">
    <text evidence="3 14 16">Endonuclease that specifically degrades the RNA of RNA-DNA hybrids.</text>
</comment>
<dbReference type="HAMAP" id="MF_00052_B">
    <property type="entry name" value="RNase_HII_B"/>
    <property type="match status" value="1"/>
</dbReference>
<evidence type="ECO:0000313" key="19">
    <source>
        <dbReference type="Proteomes" id="UP000824988"/>
    </source>
</evidence>
<evidence type="ECO:0000256" key="6">
    <source>
        <dbReference type="ARBA" id="ARBA00012180"/>
    </source>
</evidence>
<evidence type="ECO:0000256" key="12">
    <source>
        <dbReference type="ARBA" id="ARBA00022801"/>
    </source>
</evidence>
<evidence type="ECO:0000256" key="5">
    <source>
        <dbReference type="ARBA" id="ARBA00007383"/>
    </source>
</evidence>
<dbReference type="AlphaFoldDB" id="A0A8D4VQG0"/>
<dbReference type="PANTHER" id="PTHR10954:SF18">
    <property type="entry name" value="RIBONUCLEASE HII"/>
    <property type="match status" value="1"/>
</dbReference>
<dbReference type="NCBIfam" id="NF000595">
    <property type="entry name" value="PRK00015.1-3"/>
    <property type="match status" value="1"/>
</dbReference>
<evidence type="ECO:0000256" key="13">
    <source>
        <dbReference type="ARBA" id="ARBA00023211"/>
    </source>
</evidence>
<evidence type="ECO:0000256" key="15">
    <source>
        <dbReference type="PROSITE-ProRule" id="PRU01319"/>
    </source>
</evidence>
<dbReference type="InterPro" id="IPR012337">
    <property type="entry name" value="RNaseH-like_sf"/>
</dbReference>
<reference evidence="18" key="1">
    <citation type="submission" date="2019-06" db="EMBL/GenBank/DDBJ databases">
        <title>Complete genome sequence of Methylogaea oryzae strain JCM16910.</title>
        <authorList>
            <person name="Asakawa S."/>
        </authorList>
    </citation>
    <scope>NUCLEOTIDE SEQUENCE</scope>
    <source>
        <strain evidence="18">E10</strain>
    </source>
</reference>
<comment type="subcellular location">
    <subcellularLocation>
        <location evidence="4 14">Cytoplasm</location>
    </subcellularLocation>
</comment>
<dbReference type="Proteomes" id="UP000824988">
    <property type="component" value="Chromosome"/>
</dbReference>
<comment type="catalytic activity">
    <reaction evidence="1 14 15 16">
        <text>Endonucleolytic cleavage to 5'-phosphomonoester.</text>
        <dbReference type="EC" id="3.1.26.4"/>
    </reaction>
</comment>
<accession>A0A8D4VQG0</accession>
<organism evidence="18 19">
    <name type="scientific">Methylogaea oryzae</name>
    <dbReference type="NCBI Taxonomy" id="1295382"/>
    <lineage>
        <taxon>Bacteria</taxon>
        <taxon>Pseudomonadati</taxon>
        <taxon>Pseudomonadota</taxon>
        <taxon>Gammaproteobacteria</taxon>
        <taxon>Methylococcales</taxon>
        <taxon>Methylococcaceae</taxon>
        <taxon>Methylogaea</taxon>
    </lineage>
</organism>
<evidence type="ECO:0000256" key="1">
    <source>
        <dbReference type="ARBA" id="ARBA00000077"/>
    </source>
</evidence>
<keyword evidence="10 14" id="KW-0479">Metal-binding</keyword>
<dbReference type="EC" id="3.1.26.4" evidence="6 14"/>
<dbReference type="EMBL" id="AP019782">
    <property type="protein sequence ID" value="BBL70752.1"/>
    <property type="molecule type" value="Genomic_DNA"/>
</dbReference>
<protein>
    <recommendedName>
        <fullName evidence="7 14">Ribonuclease HII</fullName>
        <shortName evidence="14">RNase HII</shortName>
        <ecNumber evidence="6 14">3.1.26.4</ecNumber>
    </recommendedName>
</protein>
<dbReference type="GO" id="GO:0004523">
    <property type="term" value="F:RNA-DNA hybrid ribonuclease activity"/>
    <property type="evidence" value="ECO:0007669"/>
    <property type="project" value="UniProtKB-UniRule"/>
</dbReference>
<dbReference type="GO" id="GO:0030145">
    <property type="term" value="F:manganese ion binding"/>
    <property type="evidence" value="ECO:0007669"/>
    <property type="project" value="UniProtKB-UniRule"/>
</dbReference>
<evidence type="ECO:0000256" key="9">
    <source>
        <dbReference type="ARBA" id="ARBA00022722"/>
    </source>
</evidence>
<dbReference type="SUPFAM" id="SSF53098">
    <property type="entry name" value="Ribonuclease H-like"/>
    <property type="match status" value="1"/>
</dbReference>
<dbReference type="GO" id="GO:0005737">
    <property type="term" value="C:cytoplasm"/>
    <property type="evidence" value="ECO:0007669"/>
    <property type="project" value="UniProtKB-SubCell"/>
</dbReference>
<comment type="similarity">
    <text evidence="5 14 16">Belongs to the RNase HII family.</text>
</comment>
<feature type="binding site" evidence="14 15">
    <location>
        <position position="99"/>
    </location>
    <ligand>
        <name>a divalent metal cation</name>
        <dbReference type="ChEBI" id="CHEBI:60240"/>
    </ligand>
</feature>
<evidence type="ECO:0000256" key="14">
    <source>
        <dbReference type="HAMAP-Rule" id="MF_00052"/>
    </source>
</evidence>
<dbReference type="Gene3D" id="3.30.420.10">
    <property type="entry name" value="Ribonuclease H-like superfamily/Ribonuclease H"/>
    <property type="match status" value="1"/>
</dbReference>
<feature type="domain" description="RNase H type-2" evidence="17">
    <location>
        <begin position="1"/>
        <end position="190"/>
    </location>
</feature>
<proteinExistence type="inferred from homology"/>
<keyword evidence="8 14" id="KW-0963">Cytoplasm</keyword>
<feature type="binding site" evidence="14 15">
    <location>
        <position position="7"/>
    </location>
    <ligand>
        <name>a divalent metal cation</name>
        <dbReference type="ChEBI" id="CHEBI:60240"/>
    </ligand>
</feature>
<evidence type="ECO:0000256" key="7">
    <source>
        <dbReference type="ARBA" id="ARBA00019179"/>
    </source>
</evidence>
<comment type="cofactor">
    <cofactor evidence="14 15">
        <name>Mn(2+)</name>
        <dbReference type="ChEBI" id="CHEBI:29035"/>
    </cofactor>
    <cofactor evidence="14 15">
        <name>Mg(2+)</name>
        <dbReference type="ChEBI" id="CHEBI:18420"/>
    </cofactor>
    <text evidence="14 15">Manganese or magnesium. Binds 1 divalent metal ion per monomer in the absence of substrate. May bind a second metal ion after substrate binding.</text>
</comment>
<evidence type="ECO:0000256" key="8">
    <source>
        <dbReference type="ARBA" id="ARBA00022490"/>
    </source>
</evidence>
<dbReference type="CDD" id="cd07182">
    <property type="entry name" value="RNase_HII_bacteria_HII_like"/>
    <property type="match status" value="1"/>
</dbReference>
<feature type="binding site" evidence="14 15">
    <location>
        <position position="8"/>
    </location>
    <ligand>
        <name>a divalent metal cation</name>
        <dbReference type="ChEBI" id="CHEBI:60240"/>
    </ligand>
</feature>
<evidence type="ECO:0000259" key="17">
    <source>
        <dbReference type="PROSITE" id="PS51975"/>
    </source>
</evidence>
<dbReference type="KEGG" id="moz:MoryE10_13580"/>
<keyword evidence="13 14" id="KW-0464">Manganese</keyword>
<keyword evidence="9 14" id="KW-0540">Nuclease</keyword>
<dbReference type="GO" id="GO:0006298">
    <property type="term" value="P:mismatch repair"/>
    <property type="evidence" value="ECO:0007669"/>
    <property type="project" value="TreeGrafter"/>
</dbReference>
<keyword evidence="12 14" id="KW-0378">Hydrolase</keyword>
<name>A0A8D4VQG0_9GAMM</name>
<keyword evidence="19" id="KW-1185">Reference proteome</keyword>
<dbReference type="PROSITE" id="PS51975">
    <property type="entry name" value="RNASE_H_2"/>
    <property type="match status" value="1"/>
</dbReference>
<dbReference type="InterPro" id="IPR036397">
    <property type="entry name" value="RNaseH_sf"/>
</dbReference>
<evidence type="ECO:0000256" key="3">
    <source>
        <dbReference type="ARBA" id="ARBA00004065"/>
    </source>
</evidence>
<dbReference type="InterPro" id="IPR024567">
    <property type="entry name" value="RNase_HII/HIII_dom"/>
</dbReference>
<dbReference type="PANTHER" id="PTHR10954">
    <property type="entry name" value="RIBONUCLEASE H2 SUBUNIT A"/>
    <property type="match status" value="1"/>
</dbReference>
<gene>
    <name evidence="14 18" type="primary">rnhB</name>
    <name evidence="18" type="ORF">MoryE10_13580</name>
</gene>
<evidence type="ECO:0000313" key="18">
    <source>
        <dbReference type="EMBL" id="BBL70752.1"/>
    </source>
</evidence>
<evidence type="ECO:0000256" key="11">
    <source>
        <dbReference type="ARBA" id="ARBA00022759"/>
    </source>
</evidence>
<dbReference type="GO" id="GO:0032299">
    <property type="term" value="C:ribonuclease H2 complex"/>
    <property type="evidence" value="ECO:0007669"/>
    <property type="project" value="TreeGrafter"/>
</dbReference>
<sequence length="200" mass="21317">MRVVGIDEVGRGCIAGPVIAAAVILDPRRPIPGLDDSKKLTPARRESLAEQIRQHAVAWSIGRAEAMEIDRLNIHHATLLAMARAYRSLGVAADLARVDGKFVPAIPCAREAVVGGDGLYAEISAASILAKVWRDWEMGLLDAIWPGYGLAGHKGYPTAIHISALARLGASPIHRRSYAPVAKVLRQAPLEFPDGASGLP</sequence>
<dbReference type="InterPro" id="IPR001352">
    <property type="entry name" value="RNase_HII/HIII"/>
</dbReference>
<evidence type="ECO:0000256" key="10">
    <source>
        <dbReference type="ARBA" id="ARBA00022723"/>
    </source>
</evidence>